<gene>
    <name evidence="2" type="ORF">RchiOBHm_Chr2g0168941</name>
</gene>
<dbReference type="STRING" id="74649.A0A2P6S4P6"/>
<dbReference type="SUPFAM" id="SSF55666">
    <property type="entry name" value="Ribonuclease PH domain 2-like"/>
    <property type="match status" value="1"/>
</dbReference>
<keyword evidence="3" id="KW-1185">Reference proteome</keyword>
<dbReference type="Proteomes" id="UP000238479">
    <property type="component" value="Chromosome 2"/>
</dbReference>
<proteinExistence type="predicted"/>
<protein>
    <submittedName>
        <fullName evidence="2">Putative exoribonuclease, phosphorolytic domain 2</fullName>
    </submittedName>
</protein>
<feature type="domain" description="Exoribonuclease phosphorolytic" evidence="1">
    <location>
        <begin position="3"/>
        <end position="53"/>
    </location>
</feature>
<dbReference type="Gramene" id="PRQ53657">
    <property type="protein sequence ID" value="PRQ53657"/>
    <property type="gene ID" value="RchiOBHm_Chr2g0168941"/>
</dbReference>
<name>A0A2P6S4P6_ROSCH</name>
<dbReference type="Gene3D" id="3.30.230.70">
    <property type="entry name" value="GHMP Kinase, N-terminal domain"/>
    <property type="match status" value="1"/>
</dbReference>
<reference evidence="2 3" key="1">
    <citation type="journal article" date="2018" name="Nat. Genet.">
        <title>The Rosa genome provides new insights in the design of modern roses.</title>
        <authorList>
            <person name="Bendahmane M."/>
        </authorList>
    </citation>
    <scope>NUCLEOTIDE SEQUENCE [LARGE SCALE GENOMIC DNA]</scope>
    <source>
        <strain evidence="3">cv. Old Blush</strain>
    </source>
</reference>
<evidence type="ECO:0000259" key="1">
    <source>
        <dbReference type="Pfam" id="PF03725"/>
    </source>
</evidence>
<evidence type="ECO:0000313" key="3">
    <source>
        <dbReference type="Proteomes" id="UP000238479"/>
    </source>
</evidence>
<comment type="caution">
    <text evidence="2">The sequence shown here is derived from an EMBL/GenBank/DDBJ whole genome shotgun (WGS) entry which is preliminary data.</text>
</comment>
<accession>A0A2P6S4P6</accession>
<sequence>MILGKNLVIDPVLEEESYQDGSLKLTCRPSRYEVTQLTMSGEWSTPKINELLEHLCLLFDSFWDQESRTTELVVAAMKTSKMSEVKLHTCMFSRLFETVGVVLSYGIAGRRERGARVEARELKKDDEVWLVGRAV</sequence>
<dbReference type="InterPro" id="IPR027408">
    <property type="entry name" value="PNPase/RNase_PH_dom_sf"/>
</dbReference>
<evidence type="ECO:0000313" key="2">
    <source>
        <dbReference type="EMBL" id="PRQ53657.1"/>
    </source>
</evidence>
<dbReference type="InterPro" id="IPR015847">
    <property type="entry name" value="ExoRNase_PH_dom2"/>
</dbReference>
<dbReference type="Pfam" id="PF03725">
    <property type="entry name" value="RNase_PH_C"/>
    <property type="match status" value="1"/>
</dbReference>
<organism evidence="2 3">
    <name type="scientific">Rosa chinensis</name>
    <name type="common">China rose</name>
    <dbReference type="NCBI Taxonomy" id="74649"/>
    <lineage>
        <taxon>Eukaryota</taxon>
        <taxon>Viridiplantae</taxon>
        <taxon>Streptophyta</taxon>
        <taxon>Embryophyta</taxon>
        <taxon>Tracheophyta</taxon>
        <taxon>Spermatophyta</taxon>
        <taxon>Magnoliopsida</taxon>
        <taxon>eudicotyledons</taxon>
        <taxon>Gunneridae</taxon>
        <taxon>Pentapetalae</taxon>
        <taxon>rosids</taxon>
        <taxon>fabids</taxon>
        <taxon>Rosales</taxon>
        <taxon>Rosaceae</taxon>
        <taxon>Rosoideae</taxon>
        <taxon>Rosoideae incertae sedis</taxon>
        <taxon>Rosa</taxon>
    </lineage>
</organism>
<dbReference type="AlphaFoldDB" id="A0A2P6S4P6"/>
<dbReference type="InterPro" id="IPR036345">
    <property type="entry name" value="ExoRNase_PH_dom2_sf"/>
</dbReference>
<dbReference type="EMBL" id="PDCK01000040">
    <property type="protein sequence ID" value="PRQ53657.1"/>
    <property type="molecule type" value="Genomic_DNA"/>
</dbReference>